<keyword evidence="10" id="KW-1185">Reference proteome</keyword>
<evidence type="ECO:0000256" key="1">
    <source>
        <dbReference type="ARBA" id="ARBA00022527"/>
    </source>
</evidence>
<feature type="transmembrane region" description="Helical" evidence="7">
    <location>
        <begin position="20"/>
        <end position="46"/>
    </location>
</feature>
<dbReference type="InterPro" id="IPR051681">
    <property type="entry name" value="Ser/Thr_Kinases-Pseudokinases"/>
</dbReference>
<keyword evidence="7" id="KW-1133">Transmembrane helix</keyword>
<evidence type="ECO:0000256" key="2">
    <source>
        <dbReference type="ARBA" id="ARBA00022741"/>
    </source>
</evidence>
<comment type="caution">
    <text evidence="9">The sequence shown here is derived from an EMBL/GenBank/DDBJ whole genome shotgun (WGS) entry which is preliminary data.</text>
</comment>
<evidence type="ECO:0000256" key="7">
    <source>
        <dbReference type="SAM" id="Phobius"/>
    </source>
</evidence>
<keyword evidence="5" id="KW-0175">Coiled coil</keyword>
<feature type="compositionally biased region" description="Basic and acidic residues" evidence="6">
    <location>
        <begin position="433"/>
        <end position="444"/>
    </location>
</feature>
<dbReference type="EMBL" id="BRYB01000851">
    <property type="protein sequence ID" value="GMI38939.1"/>
    <property type="molecule type" value="Genomic_DNA"/>
</dbReference>
<dbReference type="PROSITE" id="PS00108">
    <property type="entry name" value="PROTEIN_KINASE_ST"/>
    <property type="match status" value="1"/>
</dbReference>
<dbReference type="CDD" id="cd13999">
    <property type="entry name" value="STKc_MAP3K-like"/>
    <property type="match status" value="1"/>
</dbReference>
<dbReference type="InterPro" id="IPR008271">
    <property type="entry name" value="Ser/Thr_kinase_AS"/>
</dbReference>
<dbReference type="SMART" id="SM00220">
    <property type="entry name" value="S_TKc"/>
    <property type="match status" value="1"/>
</dbReference>
<feature type="region of interest" description="Disordered" evidence="6">
    <location>
        <begin position="635"/>
        <end position="682"/>
    </location>
</feature>
<dbReference type="SUPFAM" id="SSF56112">
    <property type="entry name" value="Protein kinase-like (PK-like)"/>
    <property type="match status" value="1"/>
</dbReference>
<name>A0ABQ6N2J8_9STRA</name>
<feature type="region of interest" description="Disordered" evidence="6">
    <location>
        <begin position="433"/>
        <end position="457"/>
    </location>
</feature>
<keyword evidence="7" id="KW-0812">Transmembrane</keyword>
<dbReference type="Gene3D" id="1.10.510.10">
    <property type="entry name" value="Transferase(Phosphotransferase) domain 1"/>
    <property type="match status" value="1"/>
</dbReference>
<dbReference type="PROSITE" id="PS50011">
    <property type="entry name" value="PROTEIN_KINASE_DOM"/>
    <property type="match status" value="1"/>
</dbReference>
<keyword evidence="1" id="KW-0418">Kinase</keyword>
<evidence type="ECO:0000256" key="3">
    <source>
        <dbReference type="ARBA" id="ARBA00022840"/>
    </source>
</evidence>
<keyword evidence="3 4" id="KW-0067">ATP-binding</keyword>
<evidence type="ECO:0000256" key="6">
    <source>
        <dbReference type="SAM" id="MobiDB-lite"/>
    </source>
</evidence>
<feature type="coiled-coil region" evidence="5">
    <location>
        <begin position="560"/>
        <end position="587"/>
    </location>
</feature>
<proteinExistence type="predicted"/>
<reference evidence="9 10" key="1">
    <citation type="journal article" date="2023" name="Commun. Biol.">
        <title>Genome analysis of Parmales, the sister group of diatoms, reveals the evolutionary specialization of diatoms from phago-mixotrophs to photoautotrophs.</title>
        <authorList>
            <person name="Ban H."/>
            <person name="Sato S."/>
            <person name="Yoshikawa S."/>
            <person name="Yamada K."/>
            <person name="Nakamura Y."/>
            <person name="Ichinomiya M."/>
            <person name="Sato N."/>
            <person name="Blanc-Mathieu R."/>
            <person name="Endo H."/>
            <person name="Kuwata A."/>
            <person name="Ogata H."/>
        </authorList>
    </citation>
    <scope>NUCLEOTIDE SEQUENCE [LARGE SCALE GENOMIC DNA]</scope>
</reference>
<keyword evidence="7" id="KW-0472">Membrane</keyword>
<dbReference type="PROSITE" id="PS00107">
    <property type="entry name" value="PROTEIN_KINASE_ATP"/>
    <property type="match status" value="1"/>
</dbReference>
<dbReference type="InterPro" id="IPR001245">
    <property type="entry name" value="Ser-Thr/Tyr_kinase_cat_dom"/>
</dbReference>
<dbReference type="InterPro" id="IPR000719">
    <property type="entry name" value="Prot_kinase_dom"/>
</dbReference>
<feature type="non-terminal residue" evidence="9">
    <location>
        <position position="1"/>
    </location>
</feature>
<feature type="domain" description="Protein kinase" evidence="8">
    <location>
        <begin position="146"/>
        <end position="412"/>
    </location>
</feature>
<gene>
    <name evidence="9" type="ORF">TeGR_g11084</name>
</gene>
<feature type="binding site" evidence="4">
    <location>
        <position position="173"/>
    </location>
    <ligand>
        <name>ATP</name>
        <dbReference type="ChEBI" id="CHEBI:30616"/>
    </ligand>
</feature>
<dbReference type="Proteomes" id="UP001165060">
    <property type="component" value="Unassembled WGS sequence"/>
</dbReference>
<dbReference type="InterPro" id="IPR017441">
    <property type="entry name" value="Protein_kinase_ATP_BS"/>
</dbReference>
<keyword evidence="1" id="KW-0808">Transferase</keyword>
<evidence type="ECO:0000256" key="4">
    <source>
        <dbReference type="PROSITE-ProRule" id="PRU10141"/>
    </source>
</evidence>
<accession>A0ABQ6N2J8</accession>
<evidence type="ECO:0000256" key="5">
    <source>
        <dbReference type="SAM" id="Coils"/>
    </source>
</evidence>
<feature type="compositionally biased region" description="Basic and acidic residues" evidence="6">
    <location>
        <begin position="667"/>
        <end position="676"/>
    </location>
</feature>
<dbReference type="PANTHER" id="PTHR44329">
    <property type="entry name" value="SERINE/THREONINE-PROTEIN KINASE TNNI3K-RELATED"/>
    <property type="match status" value="1"/>
</dbReference>
<dbReference type="Pfam" id="PF07714">
    <property type="entry name" value="PK_Tyr_Ser-Thr"/>
    <property type="match status" value="1"/>
</dbReference>
<evidence type="ECO:0000259" key="8">
    <source>
        <dbReference type="PROSITE" id="PS50011"/>
    </source>
</evidence>
<evidence type="ECO:0000313" key="10">
    <source>
        <dbReference type="Proteomes" id="UP001165060"/>
    </source>
</evidence>
<evidence type="ECO:0000313" key="9">
    <source>
        <dbReference type="EMBL" id="GMI38939.1"/>
    </source>
</evidence>
<feature type="transmembrane region" description="Helical" evidence="7">
    <location>
        <begin position="53"/>
        <end position="77"/>
    </location>
</feature>
<protein>
    <recommendedName>
        <fullName evidence="8">Protein kinase domain-containing protein</fullName>
    </recommendedName>
</protein>
<keyword evidence="1" id="KW-0723">Serine/threonine-protein kinase</keyword>
<keyword evidence="2 4" id="KW-0547">Nucleotide-binding</keyword>
<feature type="region of interest" description="Disordered" evidence="6">
    <location>
        <begin position="489"/>
        <end position="510"/>
    </location>
</feature>
<sequence>SFLNIHMFVSAGVLFSAPLSFPFFECVVSIMFAMLCNTAACLFVYAQEYQQSGLLLGLVGCVISLVATLTIVAAHGIDCERRRLFLHERKLVRKLSTFRRQMDATNLEIQAHQAEGKDEREALLQEFLTDDVKARLDDWGVLPTAVQFDERLGAGAFGVVYKGTYRKREIAIKTMSRENVNAQNLQRFTSEIFLLARLHHPNIIGFVGTVLDIDNMYILIEYVSMGDLRDCLSKDFAADWDFHNHKLRVLVETCKGMEYLHSLDPIVMHRDLKTENVLVTDHLQCKVSDFGESRDIGDATMTCVGTPYYIAPEVFRGEHYDESADVFSFGIIMCAVACGGDLAEFFTEAFERMGVNGDVSGMAVPAKIAMGWRPTFPQKWEDELPTLTKLIRRCWHAAHAHRPAFSEIHEILDKFWSTNKFFVAEEQHAKHRQSVELHRKESNARRLSKRNKRASQDKINAGIAAANAGPNGTMSGANLKDLVDTVHADPNAASAPGAMDSDSESSMDSEELRMLNDEEDDGEEFMMTVRSKNAAQKLTGMTIMGGVEEAPGSEFDELPREELVALVENARDDLHKMQTEHNALKKAMEQRDPGELAKIQAGVRDNHRKASMERRKSVRLESEANYSFNIMALPEVEGERKGSKAAHGSGAGRGIGLSVSGLQTLKETAERTEEKTTSTTSS</sequence>
<organism evidence="9 10">
    <name type="scientific">Tetraparma gracilis</name>
    <dbReference type="NCBI Taxonomy" id="2962635"/>
    <lineage>
        <taxon>Eukaryota</taxon>
        <taxon>Sar</taxon>
        <taxon>Stramenopiles</taxon>
        <taxon>Ochrophyta</taxon>
        <taxon>Bolidophyceae</taxon>
        <taxon>Parmales</taxon>
        <taxon>Triparmaceae</taxon>
        <taxon>Tetraparma</taxon>
    </lineage>
</organism>
<dbReference type="InterPro" id="IPR011009">
    <property type="entry name" value="Kinase-like_dom_sf"/>
</dbReference>